<sequence length="246" mass="27469">AVMVGRVTRPSPGLWSPLPSLRRSFPGTQNLRGQTSVVEVESDISNWGKYGDVFSSVSCMLMKSRVRLKPEGFKAKLFDFALGTGESFADRITGYCPFYGAGVYMDALAGVCNVVTYKATPLTVALGYTPNWLSYTNVQSRSSFGTSSGSGYFGCGGSSYWIRDCPWKESKCEVQGCVGTRMLLTSRQDHSYGKKYLKYFTCGYFQWLKATLEDFREGKNIKHNVKVTVEMGLDEFIKKFKIKTTM</sequence>
<dbReference type="OrthoDB" id="2002453at2759"/>
<feature type="non-terminal residue" evidence="1">
    <location>
        <position position="1"/>
    </location>
</feature>
<name>A0A7J7PCN9_9MAGN</name>
<evidence type="ECO:0000313" key="2">
    <source>
        <dbReference type="Proteomes" id="UP000541444"/>
    </source>
</evidence>
<reference evidence="1 2" key="1">
    <citation type="journal article" date="2020" name="IScience">
        <title>Genome Sequencing of the Endangered Kingdonia uniflora (Circaeasteraceae, Ranunculales) Reveals Potential Mechanisms of Evolutionary Specialization.</title>
        <authorList>
            <person name="Sun Y."/>
            <person name="Deng T."/>
            <person name="Zhang A."/>
            <person name="Moore M.J."/>
            <person name="Landis J.B."/>
            <person name="Lin N."/>
            <person name="Zhang H."/>
            <person name="Zhang X."/>
            <person name="Huang J."/>
            <person name="Zhang X."/>
            <person name="Sun H."/>
            <person name="Wang H."/>
        </authorList>
    </citation>
    <scope>NUCLEOTIDE SEQUENCE [LARGE SCALE GENOMIC DNA]</scope>
    <source>
        <strain evidence="1">TB1705</strain>
        <tissue evidence="1">Leaf</tissue>
    </source>
</reference>
<accession>A0A7J7PCN9</accession>
<comment type="caution">
    <text evidence="1">The sequence shown here is derived from an EMBL/GenBank/DDBJ whole genome shotgun (WGS) entry which is preliminary data.</text>
</comment>
<dbReference type="AlphaFoldDB" id="A0A7J7PCN9"/>
<keyword evidence="2" id="KW-1185">Reference proteome</keyword>
<dbReference type="EMBL" id="JACGCM010000012">
    <property type="protein sequence ID" value="KAF6176948.1"/>
    <property type="molecule type" value="Genomic_DNA"/>
</dbReference>
<evidence type="ECO:0000313" key="1">
    <source>
        <dbReference type="EMBL" id="KAF6176948.1"/>
    </source>
</evidence>
<dbReference type="Proteomes" id="UP000541444">
    <property type="component" value="Unassembled WGS sequence"/>
</dbReference>
<protein>
    <submittedName>
        <fullName evidence="1">Uncharacterized protein</fullName>
    </submittedName>
</protein>
<gene>
    <name evidence="1" type="ORF">GIB67_027748</name>
</gene>
<organism evidence="1 2">
    <name type="scientific">Kingdonia uniflora</name>
    <dbReference type="NCBI Taxonomy" id="39325"/>
    <lineage>
        <taxon>Eukaryota</taxon>
        <taxon>Viridiplantae</taxon>
        <taxon>Streptophyta</taxon>
        <taxon>Embryophyta</taxon>
        <taxon>Tracheophyta</taxon>
        <taxon>Spermatophyta</taxon>
        <taxon>Magnoliopsida</taxon>
        <taxon>Ranunculales</taxon>
        <taxon>Circaeasteraceae</taxon>
        <taxon>Kingdonia</taxon>
    </lineage>
</organism>
<proteinExistence type="predicted"/>